<dbReference type="Gene3D" id="3.40.50.150">
    <property type="entry name" value="Vaccinia Virus protein VP39"/>
    <property type="match status" value="1"/>
</dbReference>
<evidence type="ECO:0000313" key="3">
    <source>
        <dbReference type="Proteomes" id="UP000035352"/>
    </source>
</evidence>
<dbReference type="OrthoDB" id="255821at2"/>
<dbReference type="InterPro" id="IPR029063">
    <property type="entry name" value="SAM-dependent_MTases_sf"/>
</dbReference>
<dbReference type="InterPro" id="IPR053188">
    <property type="entry name" value="FkbM_Methyltransferase"/>
</dbReference>
<organism evidence="2 3">
    <name type="scientific">Caldimonas brevitalea</name>
    <dbReference type="NCBI Taxonomy" id="413882"/>
    <lineage>
        <taxon>Bacteria</taxon>
        <taxon>Pseudomonadati</taxon>
        <taxon>Pseudomonadota</taxon>
        <taxon>Betaproteobacteria</taxon>
        <taxon>Burkholderiales</taxon>
        <taxon>Sphaerotilaceae</taxon>
        <taxon>Caldimonas</taxon>
    </lineage>
</organism>
<accession>A0A0G3BQI5</accession>
<dbReference type="InterPro" id="IPR006342">
    <property type="entry name" value="FkbM_mtfrase"/>
</dbReference>
<gene>
    <name evidence="2" type="ORF">AAW51_3562</name>
</gene>
<dbReference type="PANTHER" id="PTHR36973">
    <property type="entry name" value="SLL1456 PROTEIN-RELATED"/>
    <property type="match status" value="1"/>
</dbReference>
<dbReference type="Pfam" id="PF05050">
    <property type="entry name" value="Methyltransf_21"/>
    <property type="match status" value="1"/>
</dbReference>
<sequence>MSIPLFETLQSLGLAAPRGILQVGASYGQELPMFLQHGVRHGVFIEPLPQPYAHLAATCRQIPNYVAVQALCTDESGKTYTFHLATNGGMSSSILPPANHLTVFSDVKFEGTVELSSHTLDDVTAFLGANGHAATMAELDTLYMDTQGAELKILMGANRTLKSIKYIFTEVMRGDLYAGQTPFPSFCAWLDACGYTLNNVYFDRHHAGDALFIRKDVLGLTA</sequence>
<dbReference type="EMBL" id="CP011371">
    <property type="protein sequence ID" value="AKJ30253.1"/>
    <property type="molecule type" value="Genomic_DNA"/>
</dbReference>
<evidence type="ECO:0000313" key="2">
    <source>
        <dbReference type="EMBL" id="AKJ30253.1"/>
    </source>
</evidence>
<dbReference type="SUPFAM" id="SSF53335">
    <property type="entry name" value="S-adenosyl-L-methionine-dependent methyltransferases"/>
    <property type="match status" value="1"/>
</dbReference>
<dbReference type="AlphaFoldDB" id="A0A0G3BQI5"/>
<dbReference type="STRING" id="413882.AAW51_3562"/>
<dbReference type="PANTHER" id="PTHR36973:SF4">
    <property type="entry name" value="NODULATION PROTEIN"/>
    <property type="match status" value="1"/>
</dbReference>
<dbReference type="KEGG" id="pbh:AAW51_3562"/>
<proteinExistence type="predicted"/>
<dbReference type="RefSeq" id="WP_047195663.1">
    <property type="nucleotide sequence ID" value="NZ_CP011371.1"/>
</dbReference>
<protein>
    <recommendedName>
        <fullName evidence="1">Methyltransferase FkbM domain-containing protein</fullName>
    </recommendedName>
</protein>
<feature type="domain" description="Methyltransferase FkbM" evidence="1">
    <location>
        <begin position="22"/>
        <end position="196"/>
    </location>
</feature>
<dbReference type="Proteomes" id="UP000035352">
    <property type="component" value="Chromosome"/>
</dbReference>
<keyword evidence="3" id="KW-1185">Reference proteome</keyword>
<evidence type="ECO:0000259" key="1">
    <source>
        <dbReference type="Pfam" id="PF05050"/>
    </source>
</evidence>
<dbReference type="NCBIfam" id="TIGR01444">
    <property type="entry name" value="fkbM_fam"/>
    <property type="match status" value="1"/>
</dbReference>
<dbReference type="GO" id="GO:0008171">
    <property type="term" value="F:O-methyltransferase activity"/>
    <property type="evidence" value="ECO:0007669"/>
    <property type="project" value="TreeGrafter"/>
</dbReference>
<name>A0A0G3BQI5_9BURK</name>
<reference evidence="2 3" key="1">
    <citation type="submission" date="2015-05" db="EMBL/GenBank/DDBJ databases">
        <authorList>
            <person name="Tang B."/>
            <person name="Yu Y."/>
        </authorList>
    </citation>
    <scope>NUCLEOTIDE SEQUENCE [LARGE SCALE GENOMIC DNA]</scope>
    <source>
        <strain evidence="2 3">DSM 7029</strain>
    </source>
</reference>